<dbReference type="InterPro" id="IPR016102">
    <property type="entry name" value="Succinyl-CoA_synth-like"/>
</dbReference>
<dbReference type="SUPFAM" id="SSF56059">
    <property type="entry name" value="Glutathione synthetase ATP-binding domain-like"/>
    <property type="match status" value="1"/>
</dbReference>
<dbReference type="GO" id="GO:0016874">
    <property type="term" value="F:ligase activity"/>
    <property type="evidence" value="ECO:0007669"/>
    <property type="project" value="UniProtKB-KW"/>
</dbReference>
<evidence type="ECO:0000256" key="4">
    <source>
        <dbReference type="ARBA" id="ARBA00022840"/>
    </source>
</evidence>
<proteinExistence type="inferred from homology"/>
<dbReference type="AlphaFoldDB" id="M2Z6L5"/>
<dbReference type="Gene3D" id="3.30.470.20">
    <property type="entry name" value="ATP-grasp fold, B domain"/>
    <property type="match status" value="1"/>
</dbReference>
<dbReference type="PANTHER" id="PTHR43334">
    <property type="entry name" value="ACETATE--COA LIGASE [ADP-FORMING]"/>
    <property type="match status" value="1"/>
</dbReference>
<evidence type="ECO:0000313" key="8">
    <source>
        <dbReference type="Proteomes" id="UP000011744"/>
    </source>
</evidence>
<dbReference type="Gene3D" id="3.40.630.30">
    <property type="match status" value="1"/>
</dbReference>
<evidence type="ECO:0000259" key="6">
    <source>
        <dbReference type="PROSITE" id="PS51186"/>
    </source>
</evidence>
<dbReference type="PANTHER" id="PTHR43334:SF1">
    <property type="entry name" value="3-HYDROXYPROPIONATE--COA LIGASE [ADP-FORMING]"/>
    <property type="match status" value="1"/>
</dbReference>
<protein>
    <submittedName>
        <fullName evidence="7">CoA-binding protein</fullName>
    </submittedName>
</protein>
<keyword evidence="2" id="KW-0436">Ligase</keyword>
<dbReference type="InterPro" id="IPR000182">
    <property type="entry name" value="GNAT_dom"/>
</dbReference>
<dbReference type="Pfam" id="PF13380">
    <property type="entry name" value="CoA_binding_2"/>
    <property type="match status" value="1"/>
</dbReference>
<keyword evidence="8" id="KW-1185">Reference proteome</keyword>
<dbReference type="InterPro" id="IPR013815">
    <property type="entry name" value="ATP_grasp_subdomain_1"/>
</dbReference>
<keyword evidence="4" id="KW-0067">ATP-binding</keyword>
<dbReference type="InterPro" id="IPR051538">
    <property type="entry name" value="Acyl-CoA_Synth/Transferase"/>
</dbReference>
<dbReference type="RefSeq" id="WP_008617104.1">
    <property type="nucleotide sequence ID" value="NZ_AONQ01000024.1"/>
</dbReference>
<comment type="caution">
    <text evidence="7">The sequence shown here is derived from an EMBL/GenBank/DDBJ whole genome shotgun (WGS) entry which is preliminary data.</text>
</comment>
<evidence type="ECO:0000256" key="2">
    <source>
        <dbReference type="ARBA" id="ARBA00022598"/>
    </source>
</evidence>
<dbReference type="InterPro" id="IPR003781">
    <property type="entry name" value="CoA-bd"/>
</dbReference>
<dbReference type="Gene3D" id="3.40.50.261">
    <property type="entry name" value="Succinyl-CoA synthetase domains"/>
    <property type="match status" value="2"/>
</dbReference>
<evidence type="ECO:0000256" key="3">
    <source>
        <dbReference type="ARBA" id="ARBA00022741"/>
    </source>
</evidence>
<dbReference type="InterPro" id="IPR036291">
    <property type="entry name" value="NAD(P)-bd_dom_sf"/>
</dbReference>
<organism evidence="7 8">
    <name type="scientific">Paramagnetospirillum caucaseum</name>
    <dbReference type="NCBI Taxonomy" id="1244869"/>
    <lineage>
        <taxon>Bacteria</taxon>
        <taxon>Pseudomonadati</taxon>
        <taxon>Pseudomonadota</taxon>
        <taxon>Alphaproteobacteria</taxon>
        <taxon>Rhodospirillales</taxon>
        <taxon>Magnetospirillaceae</taxon>
        <taxon>Paramagnetospirillum</taxon>
    </lineage>
</organism>
<dbReference type="InterPro" id="IPR032875">
    <property type="entry name" value="Succ_CoA_lig_flav_dom"/>
</dbReference>
<dbReference type="GO" id="GO:0005524">
    <property type="term" value="F:ATP binding"/>
    <property type="evidence" value="ECO:0007669"/>
    <property type="project" value="UniProtKB-KW"/>
</dbReference>
<accession>M2Z6L5</accession>
<dbReference type="eggNOG" id="COG1042">
    <property type="taxonomic scope" value="Bacteria"/>
</dbReference>
<evidence type="ECO:0000256" key="5">
    <source>
        <dbReference type="ARBA" id="ARBA00060888"/>
    </source>
</evidence>
<comment type="similarity">
    <text evidence="5">In the N-terminal section; belongs to the acetate CoA ligase alpha subunit family.</text>
</comment>
<dbReference type="GO" id="GO:0006099">
    <property type="term" value="P:tricarboxylic acid cycle"/>
    <property type="evidence" value="ECO:0007669"/>
    <property type="project" value="UniProtKB-KW"/>
</dbReference>
<dbReference type="Pfam" id="PF13607">
    <property type="entry name" value="Succ_CoA_lig"/>
    <property type="match status" value="1"/>
</dbReference>
<dbReference type="InterPro" id="IPR016181">
    <property type="entry name" value="Acyl_CoA_acyltransferase"/>
</dbReference>
<dbReference type="SMART" id="SM00881">
    <property type="entry name" value="CoA_binding"/>
    <property type="match status" value="1"/>
</dbReference>
<keyword evidence="3" id="KW-0547">Nucleotide-binding</keyword>
<keyword evidence="1" id="KW-0816">Tricarboxylic acid cycle</keyword>
<dbReference type="STRING" id="1244869.H261_10412"/>
<dbReference type="SUPFAM" id="SSF51735">
    <property type="entry name" value="NAD(P)-binding Rossmann-fold domains"/>
    <property type="match status" value="1"/>
</dbReference>
<evidence type="ECO:0000313" key="7">
    <source>
        <dbReference type="EMBL" id="EME69955.1"/>
    </source>
</evidence>
<dbReference type="GO" id="GO:0016747">
    <property type="term" value="F:acyltransferase activity, transferring groups other than amino-acyl groups"/>
    <property type="evidence" value="ECO:0007669"/>
    <property type="project" value="InterPro"/>
</dbReference>
<name>M2Z6L5_9PROT</name>
<dbReference type="SUPFAM" id="SSF52210">
    <property type="entry name" value="Succinyl-CoA synthetase domains"/>
    <property type="match status" value="2"/>
</dbReference>
<gene>
    <name evidence="7" type="ORF">H261_10412</name>
</gene>
<dbReference type="Proteomes" id="UP000011744">
    <property type="component" value="Unassembled WGS sequence"/>
</dbReference>
<sequence>MSITNLTHLLAPRTIAVIGASDQPGSLGATVMHNLVDGRFGGPVMPVAAGRRAVAGILAYPNIASLPVAPDLAVICTAGSDAPALIEQLGQRGCRAAIMMEAPGDRTTFMAASKSCGLRVLGPDSLGLMVPSARLNASLGHVPVLPGQIAFVSQSGAMFSTILDWANTRGIGFSHFISLGGGEDVDFGDILDYLANDEAARAILLYVEDIPNRRDFVPAARAAARNKPLLLIKANRAGNNRPIGAFLSETLAAPDEVFDAVARRAGALRVDHMDELFAAVETLARNRHMKGERLGIVCNGADLALMAADEMALIGAGEPARLINLETAAQPDRYGTALTELVETSNLDATLVIHAPTALSNGGACARAVAAAHQRVGGALLTCWLGGESSMTARSLFAEAGLPNYETIGDAIRGFRHLVDFHRNQEMLLETPPSDILELHSARRSARAIIDRALDRADGFLTDPETRELLSFYGVATVESVLAATPEDAAQAATRMGFPVALTYSSPDVPRKWDVGGVALNLENAEAVRTAAEAIFHRVASTSPELRFDGFGVQKMALRPHARQLMIGIACDPLFGPVLVFGEGGRAVEVIRDHALALPPLNRPLARRLIAQTRVSWRLEAQGGRPAADLDAIADALVRVSAMLTDNPEIIACDINPLFADDRGVLAVDARIRTAPPDQSDLRSFSILPYPAELEEPATLRDGSAVVLRPVRPEDEQAHADLVNRMNETDLRYRFFGTPQRFGHHQLARLTQIDYDREMAFIASRPVPGQGWETLGVVRTVADPDNRKAELAILVRSDLKGTGLGSTLMTKIIRHHQTRKTHEIGAQILSDNTAMLALARKCGFILTSSEDPEVTECLLVLGD</sequence>
<dbReference type="FunFam" id="3.30.1490.20:FF:000020">
    <property type="entry name" value="Protein lysine acetyltransferase"/>
    <property type="match status" value="1"/>
</dbReference>
<dbReference type="EMBL" id="AONQ01000024">
    <property type="protein sequence ID" value="EME69955.1"/>
    <property type="molecule type" value="Genomic_DNA"/>
</dbReference>
<dbReference type="Gene3D" id="3.30.1490.20">
    <property type="entry name" value="ATP-grasp fold, A domain"/>
    <property type="match status" value="1"/>
</dbReference>
<dbReference type="eggNOG" id="COG0045">
    <property type="taxonomic scope" value="Bacteria"/>
</dbReference>
<dbReference type="PATRIC" id="fig|1244869.3.peg.2106"/>
<dbReference type="Pfam" id="PF13302">
    <property type="entry name" value="Acetyltransf_3"/>
    <property type="match status" value="1"/>
</dbReference>
<feature type="domain" description="N-acetyltransferase" evidence="6">
    <location>
        <begin position="706"/>
        <end position="863"/>
    </location>
</feature>
<dbReference type="SUPFAM" id="SSF55729">
    <property type="entry name" value="Acyl-CoA N-acyltransferases (Nat)"/>
    <property type="match status" value="1"/>
</dbReference>
<dbReference type="eggNOG" id="COG1670">
    <property type="taxonomic scope" value="Bacteria"/>
</dbReference>
<dbReference type="OrthoDB" id="9807426at2"/>
<dbReference type="PROSITE" id="PS51186">
    <property type="entry name" value="GNAT"/>
    <property type="match status" value="1"/>
</dbReference>
<dbReference type="Pfam" id="PF13549">
    <property type="entry name" value="ATP-grasp_5"/>
    <property type="match status" value="1"/>
</dbReference>
<evidence type="ECO:0000256" key="1">
    <source>
        <dbReference type="ARBA" id="ARBA00022532"/>
    </source>
</evidence>
<reference evidence="7 8" key="1">
    <citation type="journal article" date="2014" name="Genome Announc.">
        <title>Draft Genome Sequence of Magnetospirillum sp. Strain SO-1, a Freshwater Magnetotactic Bacterium Isolated from the Ol'khovka River, Russia.</title>
        <authorList>
            <person name="Grouzdev D.S."/>
            <person name="Dziuba M.V."/>
            <person name="Sukhacheva M.S."/>
            <person name="Mardanov A.V."/>
            <person name="Beletskiy A.V."/>
            <person name="Kuznetsov B.B."/>
            <person name="Skryabin K.G."/>
        </authorList>
    </citation>
    <scope>NUCLEOTIDE SEQUENCE [LARGE SCALE GENOMIC DNA]</scope>
    <source>
        <strain evidence="7 8">SO-1</strain>
    </source>
</reference>
<dbReference type="Gene3D" id="3.40.50.720">
    <property type="entry name" value="NAD(P)-binding Rossmann-like Domain"/>
    <property type="match status" value="1"/>
</dbReference>